<protein>
    <recommendedName>
        <fullName evidence="4">PH domain-containing protein</fullName>
    </recommendedName>
</protein>
<evidence type="ECO:0000313" key="2">
    <source>
        <dbReference type="EMBL" id="MFC4690033.1"/>
    </source>
</evidence>
<organism evidence="2 3">
    <name type="scientific">Dokdonia genika</name>
    <dbReference type="NCBI Taxonomy" id="308113"/>
    <lineage>
        <taxon>Bacteria</taxon>
        <taxon>Pseudomonadati</taxon>
        <taxon>Bacteroidota</taxon>
        <taxon>Flavobacteriia</taxon>
        <taxon>Flavobacteriales</taxon>
        <taxon>Flavobacteriaceae</taxon>
        <taxon>Dokdonia</taxon>
    </lineage>
</organism>
<evidence type="ECO:0000313" key="3">
    <source>
        <dbReference type="Proteomes" id="UP001595878"/>
    </source>
</evidence>
<keyword evidence="3" id="KW-1185">Reference proteome</keyword>
<dbReference type="EMBL" id="JBHSHB010000008">
    <property type="protein sequence ID" value="MFC4690033.1"/>
    <property type="molecule type" value="Genomic_DNA"/>
</dbReference>
<name>A0ABV9L7U6_9FLAO</name>
<proteinExistence type="predicted"/>
<feature type="transmembrane region" description="Helical" evidence="1">
    <location>
        <begin position="12"/>
        <end position="33"/>
    </location>
</feature>
<dbReference type="Proteomes" id="UP001595878">
    <property type="component" value="Unassembled WGS sequence"/>
</dbReference>
<evidence type="ECO:0008006" key="4">
    <source>
        <dbReference type="Google" id="ProtNLM"/>
    </source>
</evidence>
<dbReference type="RefSeq" id="WP_380032912.1">
    <property type="nucleotide sequence ID" value="NZ_JBHSHB010000008.1"/>
</dbReference>
<feature type="transmembrane region" description="Helical" evidence="1">
    <location>
        <begin position="39"/>
        <end position="60"/>
    </location>
</feature>
<gene>
    <name evidence="2" type="ORF">ACFO5T_06290</name>
</gene>
<accession>A0ABV9L7U6</accession>
<reference evidence="3" key="1">
    <citation type="journal article" date="2019" name="Int. J. Syst. Evol. Microbiol.">
        <title>The Global Catalogue of Microorganisms (GCM) 10K type strain sequencing project: providing services to taxonomists for standard genome sequencing and annotation.</title>
        <authorList>
            <consortium name="The Broad Institute Genomics Platform"/>
            <consortium name="The Broad Institute Genome Sequencing Center for Infectious Disease"/>
            <person name="Wu L."/>
            <person name="Ma J."/>
        </authorList>
    </citation>
    <scope>NUCLEOTIDE SEQUENCE [LARGE SCALE GENOMIC DNA]</scope>
    <source>
        <strain evidence="3">CGMCC 4.7427</strain>
    </source>
</reference>
<sequence>MKNILYKETQYFRSLILILLLVVVILAATNVYLSNAQAAASPAIYITTTLLFTGIIILFYKLDIIITKDEAILSFGIGLVKRKIATNRLDLASTKILKTTLLWGIGYRFTPHGTLFNTRLGKAIHIKTKNKNSEFFVVTDNIEAIKTAIKKAQSISNT</sequence>
<comment type="caution">
    <text evidence="2">The sequence shown here is derived from an EMBL/GenBank/DDBJ whole genome shotgun (WGS) entry which is preliminary data.</text>
</comment>
<keyword evidence="1" id="KW-1133">Transmembrane helix</keyword>
<keyword evidence="1" id="KW-0472">Membrane</keyword>
<evidence type="ECO:0000256" key="1">
    <source>
        <dbReference type="SAM" id="Phobius"/>
    </source>
</evidence>
<keyword evidence="1" id="KW-0812">Transmembrane</keyword>